<feature type="coiled-coil region" evidence="1">
    <location>
        <begin position="395"/>
        <end position="447"/>
    </location>
</feature>
<dbReference type="PANTHER" id="PTHR32182:SF0">
    <property type="entry name" value="DNA REPLICATION AND REPAIR PROTEIN RECF"/>
    <property type="match status" value="1"/>
</dbReference>
<sequence length="1118" mass="132345">METKQAFKILSKICLNNWHYIDRKVLSLNREVNFFTGHSGSGKSTVIDALQIVLYANTDGRGFFNKAAADDSDRSLIEYLRGMVNISDNNESQYRRNKNFSSTIVLEFTNSVIGEQECVGIVFDVETATNEISRLFFWHQGPLLSNLYRGEGRVLSTVEVREYLQRNFPQDGYYCGPSNERFRRQLYDVYLGGLDKEKFPRLFKRAIPFRMNIRLEDFVKEYICMEQDIEIQDMQESVMRYGQMRSKIEATLKEIQSLTKIEESFSLYEDKKTEEESWLYRALRLEILQLRRRLEGIRDRKSQEEKEKKEQQKLKEKTDREAEELQRQYEDIIVRIAQTGYEELKDKLSQVNLFLEHLSASRSSLQKTRESMEEWKKQDMVSNSMLRDIERLCQGSITEEELQRLKENFADIRRELEEERGETGAQLRSLKKEMQAGRQEIADLKQGKKAYPRELEEARYYIREELQKRAGKFVNVQILADMLEVRDETWHNAVEGYLGNNKLSLMVEPAYAKEAMEIYETMDKKKFWRAAVVDTERLMQDSHPVREGALAEEVKAGTDYAQAYTDFLLGRVIKCRDIDELRQQTVGITPGCMLYKSYKLQHINPENYTERACIGENSLRKRRKRLEEKLEKLEKQRVPLEERQEEIRSVLAMDYLDRPAGEYLSMIRDIRMIGEKEKEREMLQSRIEELKEENVGRLEREKEELRERQTRKKQQADSIQKAIWQHERRIQEADQEYLDLDEELNEKQKSFKENEEFAESFQSYMESRKSSNYEYLKNLCFREQAACREEREKRYQELVDIRSSYLREYPHRTFSASAEDNGDYEKLLNTLQCDHLEEYKEKAAEQARTAVQHFKEDFIYKIRSAIKEALQRKDELNRIISRLDFGKDKYQFVITRNKGAYGEYYDMFMDDALEIDPSRLSYNMENQMNLFTMEHEEKYGELIGDLIQIFIPPENASAEELEEAKQNMRKYSDYRTYLSFDMQQIVRGEKNMHIGLGKMISKNSGGEGQNPLYVALLASFAQLYRLDYSPRVRRNPTIRLVILDEAFSKMDAEKVATCIELIRGLGFQAIISATNDKIQNYLENVDKTFVFANPDKQNISIMEFEKQEFEELLEEAEE</sequence>
<feature type="coiled-coil region" evidence="1">
    <location>
        <begin position="616"/>
        <end position="643"/>
    </location>
</feature>
<dbReference type="Proteomes" id="UP000758652">
    <property type="component" value="Unassembled WGS sequence"/>
</dbReference>
<dbReference type="RefSeq" id="WP_226395108.1">
    <property type="nucleotide sequence ID" value="NZ_JADCKL010000008.1"/>
</dbReference>
<gene>
    <name evidence="3" type="ORF">INF30_10075</name>
</gene>
<evidence type="ECO:0000313" key="3">
    <source>
        <dbReference type="EMBL" id="MBE5063608.1"/>
    </source>
</evidence>
<organism evidence="3 4">
    <name type="scientific">Claveliimonas monacensis</name>
    <dbReference type="NCBI Taxonomy" id="2779351"/>
    <lineage>
        <taxon>Bacteria</taxon>
        <taxon>Bacillati</taxon>
        <taxon>Bacillota</taxon>
        <taxon>Clostridia</taxon>
        <taxon>Lachnospirales</taxon>
        <taxon>Lachnospiraceae</taxon>
        <taxon>Claveliimonas</taxon>
    </lineage>
</organism>
<protein>
    <submittedName>
        <fullName evidence="3">AAA family ATPase</fullName>
    </submittedName>
</protein>
<dbReference type="SUPFAM" id="SSF52540">
    <property type="entry name" value="P-loop containing nucleoside triphosphate hydrolases"/>
    <property type="match status" value="1"/>
</dbReference>
<dbReference type="Gene3D" id="3.40.50.300">
    <property type="entry name" value="P-loop containing nucleotide triphosphate hydrolases"/>
    <property type="match status" value="1"/>
</dbReference>
<reference evidence="3 4" key="1">
    <citation type="submission" date="2020-10" db="EMBL/GenBank/DDBJ databases">
        <title>ChiBAC.</title>
        <authorList>
            <person name="Zenner C."/>
            <person name="Hitch T.C.A."/>
            <person name="Clavel T."/>
        </authorList>
    </citation>
    <scope>NUCLEOTIDE SEQUENCE [LARGE SCALE GENOMIC DNA]</scope>
    <source>
        <strain evidence="3 4">DSM 108991</strain>
    </source>
</reference>
<dbReference type="EMBL" id="JADCKL010000008">
    <property type="protein sequence ID" value="MBE5063608.1"/>
    <property type="molecule type" value="Genomic_DNA"/>
</dbReference>
<name>A0ABR9RKW1_9FIRM</name>
<evidence type="ECO:0000256" key="1">
    <source>
        <dbReference type="SAM" id="Coils"/>
    </source>
</evidence>
<comment type="caution">
    <text evidence="3">The sequence shown here is derived from an EMBL/GenBank/DDBJ whole genome shotgun (WGS) entry which is preliminary data.</text>
</comment>
<proteinExistence type="predicted"/>
<evidence type="ECO:0000313" key="4">
    <source>
        <dbReference type="Proteomes" id="UP000758652"/>
    </source>
</evidence>
<accession>A0ABR9RKW1</accession>
<dbReference type="InterPro" id="IPR027417">
    <property type="entry name" value="P-loop_NTPase"/>
</dbReference>
<feature type="region of interest" description="Disordered" evidence="2">
    <location>
        <begin position="299"/>
        <end position="322"/>
    </location>
</feature>
<keyword evidence="4" id="KW-1185">Reference proteome</keyword>
<keyword evidence="1" id="KW-0175">Coiled coil</keyword>
<feature type="coiled-coil region" evidence="1">
    <location>
        <begin position="673"/>
        <end position="750"/>
    </location>
</feature>
<dbReference type="Pfam" id="PF13558">
    <property type="entry name" value="SbcC_Walker_B"/>
    <property type="match status" value="1"/>
</dbReference>
<dbReference type="Pfam" id="PF13555">
    <property type="entry name" value="AAA_29"/>
    <property type="match status" value="1"/>
</dbReference>
<dbReference type="PANTHER" id="PTHR32182">
    <property type="entry name" value="DNA REPLICATION AND REPAIR PROTEIN RECF"/>
    <property type="match status" value="1"/>
</dbReference>
<evidence type="ECO:0000256" key="2">
    <source>
        <dbReference type="SAM" id="MobiDB-lite"/>
    </source>
</evidence>